<evidence type="ECO:0000256" key="9">
    <source>
        <dbReference type="ARBA" id="ARBA00025772"/>
    </source>
</evidence>
<reference evidence="13 14" key="1">
    <citation type="submission" date="2020-08" db="EMBL/GenBank/DDBJ databases">
        <title>Genomic Encyclopedia of Type Strains, Phase III (KMG-III): the genomes of soil and plant-associated and newly described type strains.</title>
        <authorList>
            <person name="Whitman W."/>
        </authorList>
    </citation>
    <scope>NUCLEOTIDE SEQUENCE [LARGE SCALE GENOMIC DNA]</scope>
    <source>
        <strain evidence="13 14">CECT 7282</strain>
    </source>
</reference>
<comment type="caution">
    <text evidence="13">The sequence shown here is derived from an EMBL/GenBank/DDBJ whole genome shotgun (WGS) entry which is preliminary data.</text>
</comment>
<keyword evidence="3" id="KW-1003">Cell membrane</keyword>
<evidence type="ECO:0000256" key="7">
    <source>
        <dbReference type="ARBA" id="ARBA00022989"/>
    </source>
</evidence>
<dbReference type="Pfam" id="PF12019">
    <property type="entry name" value="GspH"/>
    <property type="match status" value="1"/>
</dbReference>
<dbReference type="InterPro" id="IPR012902">
    <property type="entry name" value="N_methyl_site"/>
</dbReference>
<evidence type="ECO:0000313" key="14">
    <source>
        <dbReference type="Proteomes" id="UP000547614"/>
    </source>
</evidence>
<name>A0A839VCK0_9GAMM</name>
<dbReference type="Pfam" id="PF07963">
    <property type="entry name" value="N_methyl"/>
    <property type="match status" value="1"/>
</dbReference>
<keyword evidence="4" id="KW-0488">Methylation</keyword>
<sequence>MRYRGFTLIELLVTIAVIVIMATIAVPGFQSMMASNQMATEYNEILSGLNYARSEAIKRRELVTFDLDQGWSYQVVDSEANVLRQRSGGSGKVNVSADLAITFNGAGRVDDGSTDCSSGCTITLSHDYSSAKAIAVSRFGRVGKSLAEGA</sequence>
<dbReference type="NCBIfam" id="TIGR02532">
    <property type="entry name" value="IV_pilin_GFxxxE"/>
    <property type="match status" value="1"/>
</dbReference>
<proteinExistence type="inferred from homology"/>
<dbReference type="InterPro" id="IPR022346">
    <property type="entry name" value="T2SS_GspH"/>
</dbReference>
<evidence type="ECO:0000256" key="2">
    <source>
        <dbReference type="ARBA" id="ARBA00021549"/>
    </source>
</evidence>
<evidence type="ECO:0000256" key="1">
    <source>
        <dbReference type="ARBA" id="ARBA00004377"/>
    </source>
</evidence>
<keyword evidence="14" id="KW-1185">Reference proteome</keyword>
<accession>A0A839VCK0</accession>
<dbReference type="Proteomes" id="UP000547614">
    <property type="component" value="Unassembled WGS sequence"/>
</dbReference>
<dbReference type="GO" id="GO:0015628">
    <property type="term" value="P:protein secretion by the type II secretion system"/>
    <property type="evidence" value="ECO:0007669"/>
    <property type="project" value="InterPro"/>
</dbReference>
<dbReference type="InterPro" id="IPR045584">
    <property type="entry name" value="Pilin-like"/>
</dbReference>
<evidence type="ECO:0000256" key="11">
    <source>
        <dbReference type="SAM" id="Phobius"/>
    </source>
</evidence>
<dbReference type="RefSeq" id="WP_183326570.1">
    <property type="nucleotide sequence ID" value="NZ_JACHXP010000016.1"/>
</dbReference>
<keyword evidence="8 11" id="KW-0472">Membrane</keyword>
<evidence type="ECO:0000256" key="5">
    <source>
        <dbReference type="ARBA" id="ARBA00022519"/>
    </source>
</evidence>
<evidence type="ECO:0000256" key="3">
    <source>
        <dbReference type="ARBA" id="ARBA00022475"/>
    </source>
</evidence>
<keyword evidence="6 11" id="KW-0812">Transmembrane</keyword>
<feature type="domain" description="General secretion pathway GspH" evidence="12">
    <location>
        <begin position="43"/>
        <end position="138"/>
    </location>
</feature>
<keyword evidence="5" id="KW-0997">Cell inner membrane</keyword>
<evidence type="ECO:0000256" key="8">
    <source>
        <dbReference type="ARBA" id="ARBA00023136"/>
    </source>
</evidence>
<evidence type="ECO:0000256" key="10">
    <source>
        <dbReference type="ARBA" id="ARBA00030775"/>
    </source>
</evidence>
<evidence type="ECO:0000313" key="13">
    <source>
        <dbReference type="EMBL" id="MBB3191670.1"/>
    </source>
</evidence>
<evidence type="ECO:0000256" key="6">
    <source>
        <dbReference type="ARBA" id="ARBA00022692"/>
    </source>
</evidence>
<evidence type="ECO:0000256" key="4">
    <source>
        <dbReference type="ARBA" id="ARBA00022481"/>
    </source>
</evidence>
<dbReference type="SUPFAM" id="SSF54523">
    <property type="entry name" value="Pili subunits"/>
    <property type="match status" value="1"/>
</dbReference>
<dbReference type="GO" id="GO:0005886">
    <property type="term" value="C:plasma membrane"/>
    <property type="evidence" value="ECO:0007669"/>
    <property type="project" value="UniProtKB-SubCell"/>
</dbReference>
<dbReference type="PROSITE" id="PS00409">
    <property type="entry name" value="PROKAR_NTER_METHYL"/>
    <property type="match status" value="1"/>
</dbReference>
<organism evidence="13 14">
    <name type="scientific">Halomonas cerina</name>
    <dbReference type="NCBI Taxonomy" id="447424"/>
    <lineage>
        <taxon>Bacteria</taxon>
        <taxon>Pseudomonadati</taxon>
        <taxon>Pseudomonadota</taxon>
        <taxon>Gammaproteobacteria</taxon>
        <taxon>Oceanospirillales</taxon>
        <taxon>Halomonadaceae</taxon>
        <taxon>Halomonas</taxon>
    </lineage>
</organism>
<dbReference type="EMBL" id="JACHXP010000016">
    <property type="protein sequence ID" value="MBB3191670.1"/>
    <property type="molecule type" value="Genomic_DNA"/>
</dbReference>
<dbReference type="Gene3D" id="3.55.40.10">
    <property type="entry name" value="minor pseudopilin epsh domain"/>
    <property type="match status" value="1"/>
</dbReference>
<evidence type="ECO:0000259" key="12">
    <source>
        <dbReference type="Pfam" id="PF12019"/>
    </source>
</evidence>
<comment type="similarity">
    <text evidence="9">Belongs to the GSP H family.</text>
</comment>
<dbReference type="GO" id="GO:0015627">
    <property type="term" value="C:type II protein secretion system complex"/>
    <property type="evidence" value="ECO:0007669"/>
    <property type="project" value="InterPro"/>
</dbReference>
<feature type="transmembrane region" description="Helical" evidence="11">
    <location>
        <begin position="6"/>
        <end position="29"/>
    </location>
</feature>
<gene>
    <name evidence="13" type="ORF">FHR94_002935</name>
</gene>
<keyword evidence="7 11" id="KW-1133">Transmembrane helix</keyword>
<protein>
    <recommendedName>
        <fullName evidence="2">Type II secretion system protein H</fullName>
    </recommendedName>
    <alternativeName>
        <fullName evidence="10">General secretion pathway protein H</fullName>
    </alternativeName>
</protein>
<dbReference type="AlphaFoldDB" id="A0A839VCK0"/>
<comment type="subcellular location">
    <subcellularLocation>
        <location evidence="1">Cell inner membrane</location>
        <topology evidence="1">Single-pass membrane protein</topology>
    </subcellularLocation>
</comment>